<evidence type="ECO:0000259" key="2">
    <source>
        <dbReference type="Pfam" id="PF05713"/>
    </source>
</evidence>
<reference evidence="3" key="1">
    <citation type="submission" date="2001-05" db="EMBL/GenBank/DDBJ databases">
        <title>A 50 kb plasmid rich in mobile gene sequences isolated from a marine Micrococcus.</title>
        <authorList>
            <person name="Zhong Z."/>
            <person name="Caspi R."/>
            <person name="Mincer T."/>
            <person name="Helinski D."/>
            <person name="Knauf V."/>
            <person name="Boardman K."/>
            <person name="Wilkinson J.E."/>
            <person name="Shea T."/>
            <person name="DeLoughery C."/>
            <person name="Toukdarian A."/>
        </authorList>
    </citation>
    <scope>NUCLEOTIDE SEQUENCE</scope>
    <source>
        <strain evidence="3">28</strain>
        <plasmid evidence="3">pSD10</plasmid>
    </source>
</reference>
<name>Q8VPN6_9MICC</name>
<feature type="domain" description="Bacterial mobilisation" evidence="2">
    <location>
        <begin position="103"/>
        <end position="149"/>
    </location>
</feature>
<dbReference type="InterPro" id="IPR008687">
    <property type="entry name" value="MobC"/>
</dbReference>
<sequence length="156" mass="17173">MACPLAGSARGWDTRCDRVALHCAGRRAAMAERKRQANQVGGRPVQKFVRLTEAEHVELGIAAEREGKSVQRFMVEAGVARARGVDPQAARETITALFKVEHQLSKVGTNINQLARHANATGEVLHAELRGELAELRRCLDRLDEAVDQVSVEARR</sequence>
<dbReference type="EMBL" id="AY034092">
    <property type="protein sequence ID" value="AAK62511.1"/>
    <property type="molecule type" value="Genomic_DNA"/>
</dbReference>
<keyword evidence="3" id="KW-0614">Plasmid</keyword>
<feature type="coiled-coil region" evidence="1">
    <location>
        <begin position="126"/>
        <end position="153"/>
    </location>
</feature>
<organism evidence="3">
    <name type="scientific">Micrococcus sp. 28</name>
    <dbReference type="NCBI Taxonomy" id="161213"/>
    <lineage>
        <taxon>Bacteria</taxon>
        <taxon>Bacillati</taxon>
        <taxon>Actinomycetota</taxon>
        <taxon>Actinomycetes</taxon>
        <taxon>Micrococcales</taxon>
        <taxon>Micrococcaceae</taxon>
        <taxon>Micrococcus</taxon>
    </lineage>
</organism>
<dbReference type="AlphaFoldDB" id="Q8VPN6"/>
<evidence type="ECO:0000313" key="3">
    <source>
        <dbReference type="EMBL" id="AAK62511.1"/>
    </source>
</evidence>
<dbReference type="Pfam" id="PF05713">
    <property type="entry name" value="MobC"/>
    <property type="match status" value="1"/>
</dbReference>
<protein>
    <submittedName>
        <fullName evidence="3">MC37</fullName>
    </submittedName>
</protein>
<accession>Q8VPN6</accession>
<geneLocation type="plasmid" evidence="3">
    <name>pSD10</name>
</geneLocation>
<keyword evidence="1" id="KW-0175">Coiled coil</keyword>
<evidence type="ECO:0000256" key="1">
    <source>
        <dbReference type="SAM" id="Coils"/>
    </source>
</evidence>
<proteinExistence type="predicted"/>